<evidence type="ECO:0000313" key="3">
    <source>
        <dbReference type="Proteomes" id="UP001620626"/>
    </source>
</evidence>
<dbReference type="InterPro" id="IPR000210">
    <property type="entry name" value="BTB/POZ_dom"/>
</dbReference>
<name>A0ABD2K9U7_9BILA</name>
<proteinExistence type="predicted"/>
<protein>
    <recommendedName>
        <fullName evidence="1">BTB domain-containing protein</fullName>
    </recommendedName>
</protein>
<comment type="caution">
    <text evidence="2">The sequence shown here is derived from an EMBL/GenBank/DDBJ whole genome shotgun (WGS) entry which is preliminary data.</text>
</comment>
<dbReference type="PANTHER" id="PTHR22744:SF14">
    <property type="entry name" value="BTB DOMAIN-CONTAINING PROTEIN-RELATED"/>
    <property type="match status" value="1"/>
</dbReference>
<reference evidence="2 3" key="1">
    <citation type="submission" date="2024-10" db="EMBL/GenBank/DDBJ databases">
        <authorList>
            <person name="Kim D."/>
        </authorList>
    </citation>
    <scope>NUCLEOTIDE SEQUENCE [LARGE SCALE GENOMIC DNA]</scope>
    <source>
        <strain evidence="2">BH-2024</strain>
    </source>
</reference>
<dbReference type="SUPFAM" id="SSF54695">
    <property type="entry name" value="POZ domain"/>
    <property type="match status" value="1"/>
</dbReference>
<dbReference type="Proteomes" id="UP001620626">
    <property type="component" value="Unassembled WGS sequence"/>
</dbReference>
<evidence type="ECO:0000259" key="1">
    <source>
        <dbReference type="Pfam" id="PF00651"/>
    </source>
</evidence>
<accession>A0ABD2K9U7</accession>
<dbReference type="EMBL" id="JBICBT010000811">
    <property type="protein sequence ID" value="KAL3099324.1"/>
    <property type="molecule type" value="Genomic_DNA"/>
</dbReference>
<dbReference type="AlphaFoldDB" id="A0ABD2K9U7"/>
<organism evidence="2 3">
    <name type="scientific">Heterodera trifolii</name>
    <dbReference type="NCBI Taxonomy" id="157864"/>
    <lineage>
        <taxon>Eukaryota</taxon>
        <taxon>Metazoa</taxon>
        <taxon>Ecdysozoa</taxon>
        <taxon>Nematoda</taxon>
        <taxon>Chromadorea</taxon>
        <taxon>Rhabditida</taxon>
        <taxon>Tylenchina</taxon>
        <taxon>Tylenchomorpha</taxon>
        <taxon>Tylenchoidea</taxon>
        <taxon>Heteroderidae</taxon>
        <taxon>Heteroderinae</taxon>
        <taxon>Heterodera</taxon>
    </lineage>
</organism>
<sequence>MAENIFDQFIVIDEKAFTDFISEMNEMDCYRHYNNSCADCTYPRKNKTNFVALAHSAASFEFILNNRDRSLEIKCIGSASELPGVPLAQIIQWQWDRNGKQVINESKMIKAGETVEFGLYSLCSVVIRILKKREKSAENLGPPINLPDDQFTVHIGEKKIDLSSHLLMSVSPVINRMLSVEMKEKQQRSLTLDELGVDMEQFMEFVEAISTTAIHKPILPNPKNVLILLKLADYFQVDWLKSRCEAHLINCPEIPLIDRFLLIDHYRLGNFKNSFLNLSVDNLRAFYKANRDQLSPGQSAVSDQLLGELVTRLCG</sequence>
<gene>
    <name evidence="2" type="ORF">niasHT_021891</name>
</gene>
<dbReference type="Pfam" id="PF00651">
    <property type="entry name" value="BTB"/>
    <property type="match status" value="1"/>
</dbReference>
<evidence type="ECO:0000313" key="2">
    <source>
        <dbReference type="EMBL" id="KAL3099324.1"/>
    </source>
</evidence>
<dbReference type="Gene3D" id="3.30.710.10">
    <property type="entry name" value="Potassium Channel Kv1.1, Chain A"/>
    <property type="match status" value="1"/>
</dbReference>
<dbReference type="CDD" id="cd18186">
    <property type="entry name" value="BTB_POZ_ZBTB_KLHL-like"/>
    <property type="match status" value="1"/>
</dbReference>
<dbReference type="PANTHER" id="PTHR22744">
    <property type="entry name" value="HELIX LOOP HELIX PROTEIN 21-RELATED"/>
    <property type="match status" value="1"/>
</dbReference>
<dbReference type="InterPro" id="IPR011333">
    <property type="entry name" value="SKP1/BTB/POZ_sf"/>
</dbReference>
<feature type="domain" description="BTB" evidence="1">
    <location>
        <begin position="152"/>
        <end position="250"/>
    </location>
</feature>
<keyword evidence="3" id="KW-1185">Reference proteome</keyword>